<reference evidence="1" key="2">
    <citation type="submission" date="2023-03" db="EMBL/GenBank/DDBJ databases">
        <authorList>
            <person name="Obshta O."/>
            <person name="Zabrodski M.W."/>
            <person name="Soomro T."/>
            <person name="Wilson G."/>
            <person name="Masood F."/>
            <person name="Thebeau J."/>
            <person name="Bezerra Da Silva M.C."/>
            <person name="Raza F."/>
            <person name="Biganski S."/>
            <person name="Jose M."/>
            <person name="Camilli M."/>
            <person name="Kozii I.V."/>
            <person name="Kozii R.V."/>
            <person name="Simko E."/>
            <person name="Wood S.C."/>
        </authorList>
    </citation>
    <scope>NUCLEOTIDE SEQUENCE</scope>
    <source>
        <strain evidence="1">PL001</strain>
    </source>
</reference>
<dbReference type="RefSeq" id="WP_036658794.1">
    <property type="nucleotide sequence ID" value="NZ_JARQGS010000002.1"/>
</dbReference>
<gene>
    <name evidence="1" type="ORF">P7H09_24380</name>
</gene>
<dbReference type="AlphaFoldDB" id="A0AAP5N4R2"/>
<sequence length="112" mass="11681">MVHKASAAASEAKAMVWALAMAKVKATKVSKVRSLTMLRTTAVTSPDMTTLCVPIRKARLKAIVPKGLAAAWEVKAMVHKASAAWEVKATVPKASAAAWEAKATVPKVSAAA</sequence>
<organism evidence="1 2">
    <name type="scientific">Paenibacillus larvae</name>
    <dbReference type="NCBI Taxonomy" id="1464"/>
    <lineage>
        <taxon>Bacteria</taxon>
        <taxon>Bacillati</taxon>
        <taxon>Bacillota</taxon>
        <taxon>Bacilli</taxon>
        <taxon>Bacillales</taxon>
        <taxon>Paenibacillaceae</taxon>
        <taxon>Paenibacillus</taxon>
    </lineage>
</organism>
<accession>A0AAP5N4R2</accession>
<evidence type="ECO:0000313" key="2">
    <source>
        <dbReference type="Proteomes" id="UP001259239"/>
    </source>
</evidence>
<proteinExistence type="predicted"/>
<dbReference type="EMBL" id="JARQGV010000004">
    <property type="protein sequence ID" value="MDT2254263.1"/>
    <property type="molecule type" value="Genomic_DNA"/>
</dbReference>
<reference evidence="1" key="1">
    <citation type="journal article" date="2023" name="J. Vet. Diagn. Invest.">
        <title>Oxytetracycline-resistant Paenibacillus larvae identified in commercial beekeeping operations in Saskatchewan using pooled honey sampling.</title>
        <authorList>
            <person name="Obshta O."/>
            <person name="Zabrodski M.W."/>
            <person name="Soomro T."/>
            <person name="Wilson G."/>
            <person name="Masood F."/>
            <person name="Thebeau J."/>
            <person name="Silva M.C.B."/>
            <person name="Biganski S."/>
            <person name="Kozii I.V."/>
            <person name="Koziy R.V."/>
            <person name="Raza M.F."/>
            <person name="Jose M.S."/>
            <person name="Simko E."/>
            <person name="Wood S.C."/>
        </authorList>
    </citation>
    <scope>NUCLEOTIDE SEQUENCE</scope>
    <source>
        <strain evidence="1">PL001</strain>
    </source>
</reference>
<evidence type="ECO:0000313" key="1">
    <source>
        <dbReference type="EMBL" id="MDT2254263.1"/>
    </source>
</evidence>
<protein>
    <submittedName>
        <fullName evidence="1">Uncharacterized protein</fullName>
    </submittedName>
</protein>
<comment type="caution">
    <text evidence="1">The sequence shown here is derived from an EMBL/GenBank/DDBJ whole genome shotgun (WGS) entry which is preliminary data.</text>
</comment>
<name>A0AAP5N4R2_9BACL</name>
<dbReference type="Proteomes" id="UP001259239">
    <property type="component" value="Unassembled WGS sequence"/>
</dbReference>